<sequence length="59" mass="6864">MPDDQSLVVGFCSPFLNSRRSRRSNLRSATFSRENWRFSPLTSLQTTGFSRSMTGRRYN</sequence>
<accession>A0A2G1W1W6</accession>
<name>A0A2G1W1W6_9BACT</name>
<dbReference type="AlphaFoldDB" id="A0A2G1W1W6"/>
<protein>
    <submittedName>
        <fullName evidence="1">Uncharacterized protein</fullName>
    </submittedName>
</protein>
<organism evidence="1 2">
    <name type="scientific">Rhodopirellula bahusiensis</name>
    <dbReference type="NCBI Taxonomy" id="2014065"/>
    <lineage>
        <taxon>Bacteria</taxon>
        <taxon>Pseudomonadati</taxon>
        <taxon>Planctomycetota</taxon>
        <taxon>Planctomycetia</taxon>
        <taxon>Pirellulales</taxon>
        <taxon>Pirellulaceae</taxon>
        <taxon>Rhodopirellula</taxon>
    </lineage>
</organism>
<gene>
    <name evidence="1" type="ORF">CEE69_22585</name>
</gene>
<comment type="caution">
    <text evidence="1">The sequence shown here is derived from an EMBL/GenBank/DDBJ whole genome shotgun (WGS) entry which is preliminary data.</text>
</comment>
<evidence type="ECO:0000313" key="2">
    <source>
        <dbReference type="Proteomes" id="UP000225740"/>
    </source>
</evidence>
<dbReference type="EMBL" id="NIZW01000020">
    <property type="protein sequence ID" value="PHQ33012.1"/>
    <property type="molecule type" value="Genomic_DNA"/>
</dbReference>
<reference evidence="1 2" key="1">
    <citation type="submission" date="2017-06" db="EMBL/GenBank/DDBJ databases">
        <title>Description of Rhodopirellula bahusiensis sp. nov.</title>
        <authorList>
            <person name="Kizina J."/>
            <person name="Harder J."/>
        </authorList>
    </citation>
    <scope>NUCLEOTIDE SEQUENCE [LARGE SCALE GENOMIC DNA]</scope>
    <source>
        <strain evidence="1 2">SWK21</strain>
    </source>
</reference>
<evidence type="ECO:0000313" key="1">
    <source>
        <dbReference type="EMBL" id="PHQ33012.1"/>
    </source>
</evidence>
<dbReference type="Proteomes" id="UP000225740">
    <property type="component" value="Unassembled WGS sequence"/>
</dbReference>
<keyword evidence="2" id="KW-1185">Reference proteome</keyword>
<proteinExistence type="predicted"/>